<dbReference type="HOGENOM" id="CLU_2858756_0_0_7"/>
<evidence type="ECO:0000313" key="2">
    <source>
        <dbReference type="Proteomes" id="UP000006034"/>
    </source>
</evidence>
<proteinExistence type="predicted"/>
<dbReference type="EMBL" id="ADCP02000002">
    <property type="protein sequence ID" value="EPC05733.1"/>
    <property type="molecule type" value="Genomic_DNA"/>
</dbReference>
<comment type="caution">
    <text evidence="1">The sequence shown here is derived from an EMBL/GenBank/DDBJ whole genome shotgun (WGS) entry which is preliminary data.</text>
</comment>
<keyword evidence="2" id="KW-1185">Reference proteome</keyword>
<name>S2KT59_BILW3</name>
<dbReference type="Proteomes" id="UP000006034">
    <property type="component" value="Unassembled WGS sequence"/>
</dbReference>
<dbReference type="STRING" id="563192.HMPREF0179_05255"/>
<accession>S2KT59</accession>
<protein>
    <submittedName>
        <fullName evidence="1">Uncharacterized protein</fullName>
    </submittedName>
</protein>
<organism evidence="1 2">
    <name type="scientific">Bilophila wadsworthia (strain 3_1_6)</name>
    <dbReference type="NCBI Taxonomy" id="563192"/>
    <lineage>
        <taxon>Bacteria</taxon>
        <taxon>Pseudomonadati</taxon>
        <taxon>Thermodesulfobacteriota</taxon>
        <taxon>Desulfovibrionia</taxon>
        <taxon>Desulfovibrionales</taxon>
        <taxon>Desulfovibrionaceae</taxon>
        <taxon>Bilophila</taxon>
    </lineage>
</organism>
<reference evidence="1 2" key="1">
    <citation type="submission" date="2010-10" db="EMBL/GenBank/DDBJ databases">
        <authorList>
            <consortium name="The Broad Institute Genome Sequencing Platform"/>
            <person name="Ward D."/>
            <person name="Earl A."/>
            <person name="Feldgarden M."/>
            <person name="Young S.K."/>
            <person name="Gargeya S."/>
            <person name="Zeng Q."/>
            <person name="Alvarado L."/>
            <person name="Berlin A."/>
            <person name="Bochicchio J."/>
            <person name="Chapman S.B."/>
            <person name="Chen Z."/>
            <person name="Freedman E."/>
            <person name="Gellesch M."/>
            <person name="Goldberg J."/>
            <person name="Griggs A."/>
            <person name="Gujja S."/>
            <person name="Heilman E."/>
            <person name="Heiman D."/>
            <person name="Howarth C."/>
            <person name="Mehta T."/>
            <person name="Neiman D."/>
            <person name="Pearson M."/>
            <person name="Roberts A."/>
            <person name="Saif S."/>
            <person name="Shea T."/>
            <person name="Shenoy N."/>
            <person name="Sisk P."/>
            <person name="Stolte C."/>
            <person name="Sykes S."/>
            <person name="White J."/>
            <person name="Yandava C."/>
            <person name="Allen-Vercoe E."/>
            <person name="Sibley C."/>
            <person name="Ambrose C.E."/>
            <person name="Strauss J."/>
            <person name="Daigneault M."/>
            <person name="Haas B."/>
            <person name="Nusbaum C."/>
            <person name="Birren B."/>
        </authorList>
    </citation>
    <scope>NUCLEOTIDE SEQUENCE [LARGE SCALE GENOMIC DNA]</scope>
    <source>
        <strain evidence="1 2">3_1_6</strain>
    </source>
</reference>
<evidence type="ECO:0000313" key="1">
    <source>
        <dbReference type="EMBL" id="EPC05733.1"/>
    </source>
</evidence>
<dbReference type="AlphaFoldDB" id="S2KT59"/>
<sequence>MEVCRPPYISRGIPMQTTILRNGIEMPLEGFGVFQVPDPVRTSPLGGSGGSRLSAYRYGFGLSE</sequence>
<gene>
    <name evidence="1" type="ORF">HMPREF0179_05255</name>
</gene>
<reference evidence="1 2" key="2">
    <citation type="submission" date="2013-04" db="EMBL/GenBank/DDBJ databases">
        <title>The Genome Sequence of Bilophila wadsworthia 3_1_6.</title>
        <authorList>
            <consortium name="The Broad Institute Genomics Platform"/>
            <person name="Earl A."/>
            <person name="Ward D."/>
            <person name="Feldgarden M."/>
            <person name="Gevers D."/>
            <person name="Sibley C."/>
            <person name="Strauss J."/>
            <person name="Allen-Vercoe E."/>
            <person name="Walker B."/>
            <person name="Young S."/>
            <person name="Zeng Q."/>
            <person name="Gargeya S."/>
            <person name="Fitzgerald M."/>
            <person name="Haas B."/>
            <person name="Abouelleil A."/>
            <person name="Allen A.W."/>
            <person name="Alvarado L."/>
            <person name="Arachchi H.M."/>
            <person name="Berlin A.M."/>
            <person name="Chapman S.B."/>
            <person name="Gainer-Dewar J."/>
            <person name="Goldberg J."/>
            <person name="Griggs A."/>
            <person name="Gujja S."/>
            <person name="Hansen M."/>
            <person name="Howarth C."/>
            <person name="Imamovic A."/>
            <person name="Ireland A."/>
            <person name="Larimer J."/>
            <person name="McCowan C."/>
            <person name="Murphy C."/>
            <person name="Pearson M."/>
            <person name="Poon T.W."/>
            <person name="Priest M."/>
            <person name="Roberts A."/>
            <person name="Saif S."/>
            <person name="Shea T."/>
            <person name="Sisk P."/>
            <person name="Sykes S."/>
            <person name="Wortman J."/>
            <person name="Nusbaum C."/>
            <person name="Birren B."/>
        </authorList>
    </citation>
    <scope>NUCLEOTIDE SEQUENCE [LARGE SCALE GENOMIC DNA]</scope>
    <source>
        <strain evidence="1 2">3_1_6</strain>
    </source>
</reference>